<gene>
    <name evidence="3" type="ORF">C8P67_104376</name>
</gene>
<comment type="caution">
    <text evidence="3">The sequence shown here is derived from an EMBL/GenBank/DDBJ whole genome shotgun (WGS) entry which is preliminary data.</text>
</comment>
<dbReference type="RefSeq" id="WP_115812619.1">
    <property type="nucleotide sequence ID" value="NZ_QUNI01000004.1"/>
</dbReference>
<evidence type="ECO:0000256" key="1">
    <source>
        <dbReference type="ARBA" id="ARBA00022801"/>
    </source>
</evidence>
<dbReference type="EMBL" id="QUNI01000004">
    <property type="protein sequence ID" value="REG99741.1"/>
    <property type="molecule type" value="Genomic_DNA"/>
</dbReference>
<reference evidence="3 4" key="1">
    <citation type="submission" date="2018-08" db="EMBL/GenBank/DDBJ databases">
        <title>Genomic Encyclopedia of Archaeal and Bacterial Type Strains, Phase II (KMG-II): from individual species to whole genera.</title>
        <authorList>
            <person name="Goeker M."/>
        </authorList>
    </citation>
    <scope>NUCLEOTIDE SEQUENCE [LARGE SCALE GENOMIC DNA]</scope>
    <source>
        <strain evidence="3 4">DSM 100880</strain>
    </source>
</reference>
<dbReference type="AlphaFoldDB" id="A0A3E0ENK2"/>
<protein>
    <submittedName>
        <fullName evidence="3">Putative amidohydrolase</fullName>
    </submittedName>
</protein>
<keyword evidence="1 3" id="KW-0378">Hydrolase</keyword>
<evidence type="ECO:0000313" key="3">
    <source>
        <dbReference type="EMBL" id="REG99741.1"/>
    </source>
</evidence>
<dbReference type="InterPro" id="IPR003010">
    <property type="entry name" value="C-N_Hydrolase"/>
</dbReference>
<accession>A0A3E0ENK2</accession>
<dbReference type="PANTHER" id="PTHR43674:SF2">
    <property type="entry name" value="BETA-UREIDOPROPIONASE"/>
    <property type="match status" value="1"/>
</dbReference>
<dbReference type="GO" id="GO:0050126">
    <property type="term" value="F:N-carbamoylputrescine amidase activity"/>
    <property type="evidence" value="ECO:0007669"/>
    <property type="project" value="TreeGrafter"/>
</dbReference>
<proteinExistence type="predicted"/>
<feature type="domain" description="CN hydrolase" evidence="2">
    <location>
        <begin position="1"/>
        <end position="235"/>
    </location>
</feature>
<name>A0A3E0ENK2_9FLAO</name>
<dbReference type="InterPro" id="IPR050345">
    <property type="entry name" value="Aliph_Amidase/BUP"/>
</dbReference>
<dbReference type="GO" id="GO:0033388">
    <property type="term" value="P:putrescine biosynthetic process from arginine"/>
    <property type="evidence" value="ECO:0007669"/>
    <property type="project" value="TreeGrafter"/>
</dbReference>
<dbReference type="InterPro" id="IPR036526">
    <property type="entry name" value="C-N_Hydrolase_sf"/>
</dbReference>
<sequence length="245" mass="27194">MILAASQTKPKRRDIDANLLDHYQLIKLAVANGAQLIVFPELSITGYEREDASRLAFTENDSRLDGLKKMASENSITIIAGAPIQIESNLFLGEFCIAPENTVSIYTKQFLHTGEEIHYQPSFDYNPMLEIKDERISCAICADIDNPKHAENASKRNSSTYIASIFFSPNGIPQAHESLQHYASKYQMNVLMANFGGDSYGYPSGGRSAFWNNKGELIAEMESSGAGLLLVENQNTEWTSKTINI</sequence>
<dbReference type="CDD" id="cd07197">
    <property type="entry name" value="nitrilase"/>
    <property type="match status" value="1"/>
</dbReference>
<dbReference type="OrthoDB" id="9803818at2"/>
<dbReference type="PANTHER" id="PTHR43674">
    <property type="entry name" value="NITRILASE C965.09-RELATED"/>
    <property type="match status" value="1"/>
</dbReference>
<evidence type="ECO:0000259" key="2">
    <source>
        <dbReference type="PROSITE" id="PS50263"/>
    </source>
</evidence>
<dbReference type="Pfam" id="PF00795">
    <property type="entry name" value="CN_hydrolase"/>
    <property type="match status" value="1"/>
</dbReference>
<dbReference type="Gene3D" id="3.60.110.10">
    <property type="entry name" value="Carbon-nitrogen hydrolase"/>
    <property type="match status" value="1"/>
</dbReference>
<evidence type="ECO:0000313" key="4">
    <source>
        <dbReference type="Proteomes" id="UP000257136"/>
    </source>
</evidence>
<dbReference type="Proteomes" id="UP000257136">
    <property type="component" value="Unassembled WGS sequence"/>
</dbReference>
<keyword evidence="4" id="KW-1185">Reference proteome</keyword>
<dbReference type="SUPFAM" id="SSF56317">
    <property type="entry name" value="Carbon-nitrogen hydrolase"/>
    <property type="match status" value="1"/>
</dbReference>
<organism evidence="3 4">
    <name type="scientific">Flavobacterium aquicola</name>
    <dbReference type="NCBI Taxonomy" id="1682742"/>
    <lineage>
        <taxon>Bacteria</taxon>
        <taxon>Pseudomonadati</taxon>
        <taxon>Bacteroidota</taxon>
        <taxon>Flavobacteriia</taxon>
        <taxon>Flavobacteriales</taxon>
        <taxon>Flavobacteriaceae</taxon>
        <taxon>Flavobacterium</taxon>
    </lineage>
</organism>
<dbReference type="PROSITE" id="PS50263">
    <property type="entry name" value="CN_HYDROLASE"/>
    <property type="match status" value="1"/>
</dbReference>